<keyword evidence="5" id="KW-0274">FAD</keyword>
<reference evidence="9 10" key="1">
    <citation type="submission" date="2023-02" db="EMBL/GenBank/DDBJ databases">
        <title>Bacterial whole genome sequence for Curvibacter sp. HBC28.</title>
        <authorList>
            <person name="Le V."/>
            <person name="Ko S.-R."/>
            <person name="Ahn C.-Y."/>
            <person name="Oh H.-M."/>
        </authorList>
    </citation>
    <scope>NUCLEOTIDE SEQUENCE [LARGE SCALE GENOMIC DNA]</scope>
    <source>
        <strain evidence="9 10">HBC28</strain>
    </source>
</reference>
<sequence length="529" mass="57084">MSDTPLPQATLRADLIERLAQPHVYDLAIIGGGATGLGVALDAALRGLSVVLLESHDFAKGTSSRATKLVHGGVRYLAQGNISLVREALHERTTLLNNAPHLAQPLPFVMPSYHWWESPFYGIGLKMYDALAGKAGLGPTEFLGQARTRACLPTISEDHLWGGVKYWDGQFDDARLALVLARSAAQLGALLVNYCAVTGLHHTQGRIDGLSCVDQESGQSYDVRARCVVNAAGVWVDALRQMDGEAMGRTSKPMVAPSQGVHVVVDREFLPGDHALLVPKTADGRVLFAVPWLGKVILGTTDTPRDDLAREPEAFADEVAFILEESARYLKRAPRREDVRSVWVGLRPLVKPVEDDGNTKGISREHTVAVSKSGLVTVTGGKWTTYRAMAEDVLQKCEQAGLLPTLPASTTAQHRLVGAPEVGAPTVRLSQPPGAHLYGQEAALLASLPGADHWVGPNLSEAMVRFAARYEYARTIEDVLARRHRMLFLDARAAAAAAPAVALILEQELGLPQSVEDFLALAQRYATLP</sequence>
<dbReference type="SUPFAM" id="SSF51905">
    <property type="entry name" value="FAD/NAD(P)-binding domain"/>
    <property type="match status" value="1"/>
</dbReference>
<evidence type="ECO:0000313" key="10">
    <source>
        <dbReference type="Proteomes" id="UP001528672"/>
    </source>
</evidence>
<feature type="domain" description="FAD dependent oxidoreductase" evidence="7">
    <location>
        <begin position="26"/>
        <end position="387"/>
    </location>
</feature>
<dbReference type="Gene3D" id="1.10.8.870">
    <property type="entry name" value="Alpha-glycerophosphate oxidase, cap domain"/>
    <property type="match status" value="1"/>
</dbReference>
<gene>
    <name evidence="9" type="ORF">PSQ39_17600</name>
</gene>
<dbReference type="Proteomes" id="UP001528672">
    <property type="component" value="Unassembled WGS sequence"/>
</dbReference>
<dbReference type="InterPro" id="IPR006076">
    <property type="entry name" value="FAD-dep_OxRdtase"/>
</dbReference>
<proteinExistence type="inferred from homology"/>
<keyword evidence="3" id="KW-0285">Flavoprotein</keyword>
<accession>A0ABT5MIQ1</accession>
<dbReference type="PRINTS" id="PR01001">
    <property type="entry name" value="FADG3PDH"/>
</dbReference>
<evidence type="ECO:0000256" key="1">
    <source>
        <dbReference type="ARBA" id="ARBA00001974"/>
    </source>
</evidence>
<dbReference type="Gene3D" id="3.50.50.60">
    <property type="entry name" value="FAD/NAD(P)-binding domain"/>
    <property type="match status" value="1"/>
</dbReference>
<dbReference type="Pfam" id="PF01266">
    <property type="entry name" value="DAO"/>
    <property type="match status" value="1"/>
</dbReference>
<evidence type="ECO:0000259" key="7">
    <source>
        <dbReference type="Pfam" id="PF01266"/>
    </source>
</evidence>
<dbReference type="InterPro" id="IPR038299">
    <property type="entry name" value="DAO_C_sf"/>
</dbReference>
<name>A0ABT5MIQ1_9BURK</name>
<dbReference type="PROSITE" id="PS00978">
    <property type="entry name" value="FAD_G3PDH_2"/>
    <property type="match status" value="1"/>
</dbReference>
<keyword evidence="4" id="KW-0319">Glycerol metabolism</keyword>
<dbReference type="InterPro" id="IPR031656">
    <property type="entry name" value="DAO_C"/>
</dbReference>
<evidence type="ECO:0000256" key="5">
    <source>
        <dbReference type="ARBA" id="ARBA00022827"/>
    </source>
</evidence>
<dbReference type="RefSeq" id="WP_273928259.1">
    <property type="nucleotide sequence ID" value="NZ_JAQSIO010000008.1"/>
</dbReference>
<protein>
    <submittedName>
        <fullName evidence="9">Glycerol-3-phosphate dehydrogenase/oxidase</fullName>
    </submittedName>
</protein>
<evidence type="ECO:0000259" key="8">
    <source>
        <dbReference type="Pfam" id="PF16901"/>
    </source>
</evidence>
<dbReference type="InterPro" id="IPR036188">
    <property type="entry name" value="FAD/NAD-bd_sf"/>
</dbReference>
<evidence type="ECO:0000256" key="4">
    <source>
        <dbReference type="ARBA" id="ARBA00022798"/>
    </source>
</evidence>
<evidence type="ECO:0000256" key="6">
    <source>
        <dbReference type="ARBA" id="ARBA00023002"/>
    </source>
</evidence>
<evidence type="ECO:0000313" key="9">
    <source>
        <dbReference type="EMBL" id="MDD0816459.1"/>
    </source>
</evidence>
<comment type="cofactor">
    <cofactor evidence="1">
        <name>FAD</name>
        <dbReference type="ChEBI" id="CHEBI:57692"/>
    </cofactor>
</comment>
<evidence type="ECO:0000256" key="2">
    <source>
        <dbReference type="ARBA" id="ARBA00007330"/>
    </source>
</evidence>
<keyword evidence="6" id="KW-0560">Oxidoreductase</keyword>
<organism evidence="9 10">
    <name type="scientific">Curvibacter microcysteis</name>
    <dbReference type="NCBI Taxonomy" id="3026419"/>
    <lineage>
        <taxon>Bacteria</taxon>
        <taxon>Pseudomonadati</taxon>
        <taxon>Pseudomonadota</taxon>
        <taxon>Betaproteobacteria</taxon>
        <taxon>Burkholderiales</taxon>
        <taxon>Comamonadaceae</taxon>
        <taxon>Curvibacter</taxon>
    </lineage>
</organism>
<feature type="domain" description="Alpha-glycerophosphate oxidase C-terminal" evidence="8">
    <location>
        <begin position="438"/>
        <end position="511"/>
    </location>
</feature>
<comment type="caution">
    <text evidence="9">The sequence shown here is derived from an EMBL/GenBank/DDBJ whole genome shotgun (WGS) entry which is preliminary data.</text>
</comment>
<dbReference type="PANTHER" id="PTHR11985">
    <property type="entry name" value="GLYCEROL-3-PHOSPHATE DEHYDROGENASE"/>
    <property type="match status" value="1"/>
</dbReference>
<dbReference type="InterPro" id="IPR000447">
    <property type="entry name" value="G3P_DH_FAD-dep"/>
</dbReference>
<dbReference type="PANTHER" id="PTHR11985:SF35">
    <property type="entry name" value="ANAEROBIC GLYCEROL-3-PHOSPHATE DEHYDROGENASE SUBUNIT A"/>
    <property type="match status" value="1"/>
</dbReference>
<evidence type="ECO:0000256" key="3">
    <source>
        <dbReference type="ARBA" id="ARBA00022630"/>
    </source>
</evidence>
<keyword evidence="10" id="KW-1185">Reference proteome</keyword>
<dbReference type="Pfam" id="PF16901">
    <property type="entry name" value="DAO_C"/>
    <property type="match status" value="1"/>
</dbReference>
<dbReference type="Gene3D" id="3.30.9.10">
    <property type="entry name" value="D-Amino Acid Oxidase, subunit A, domain 2"/>
    <property type="match status" value="1"/>
</dbReference>
<comment type="similarity">
    <text evidence="2">Belongs to the FAD-dependent glycerol-3-phosphate dehydrogenase family.</text>
</comment>
<dbReference type="EMBL" id="JAQSIO010000008">
    <property type="protein sequence ID" value="MDD0816459.1"/>
    <property type="molecule type" value="Genomic_DNA"/>
</dbReference>